<dbReference type="EMBL" id="MWIP01000019">
    <property type="protein sequence ID" value="KAF1684966.1"/>
    <property type="molecule type" value="Genomic_DNA"/>
</dbReference>
<dbReference type="AlphaFoldDB" id="A0A7V8GKD4"/>
<evidence type="ECO:0000256" key="5">
    <source>
        <dbReference type="ARBA" id="ARBA00023136"/>
    </source>
</evidence>
<dbReference type="InterPro" id="IPR052159">
    <property type="entry name" value="Competence_DNA_uptake"/>
</dbReference>
<dbReference type="SUPFAM" id="SSF56281">
    <property type="entry name" value="Metallo-hydrolase/oxidoreductase"/>
    <property type="match status" value="1"/>
</dbReference>
<dbReference type="InterPro" id="IPR004477">
    <property type="entry name" value="ComEC_N"/>
</dbReference>
<dbReference type="InterPro" id="IPR036866">
    <property type="entry name" value="RibonucZ/Hydroxyglut_hydro"/>
</dbReference>
<dbReference type="NCBIfam" id="TIGR00360">
    <property type="entry name" value="ComEC_N-term"/>
    <property type="match status" value="1"/>
</dbReference>
<keyword evidence="10" id="KW-1185">Reference proteome</keyword>
<dbReference type="SMART" id="SM00849">
    <property type="entry name" value="Lactamase_B"/>
    <property type="match status" value="1"/>
</dbReference>
<comment type="subcellular location">
    <subcellularLocation>
        <location evidence="1">Cell membrane</location>
        <topology evidence="1">Multi-pass membrane protein</topology>
    </subcellularLocation>
</comment>
<organism evidence="9 10">
    <name type="scientific">Pseudoxanthomonas broegbernensis</name>
    <dbReference type="NCBI Taxonomy" id="83619"/>
    <lineage>
        <taxon>Bacteria</taxon>
        <taxon>Pseudomonadati</taxon>
        <taxon>Pseudomonadota</taxon>
        <taxon>Gammaproteobacteria</taxon>
        <taxon>Lysobacterales</taxon>
        <taxon>Lysobacteraceae</taxon>
        <taxon>Pseudoxanthomonas</taxon>
    </lineage>
</organism>
<evidence type="ECO:0000256" key="1">
    <source>
        <dbReference type="ARBA" id="ARBA00004651"/>
    </source>
</evidence>
<dbReference type="NCBIfam" id="TIGR00361">
    <property type="entry name" value="ComEC_Rec2"/>
    <property type="match status" value="1"/>
</dbReference>
<dbReference type="GO" id="GO:0005886">
    <property type="term" value="C:plasma membrane"/>
    <property type="evidence" value="ECO:0007669"/>
    <property type="project" value="UniProtKB-SubCell"/>
</dbReference>
<feature type="domain" description="Metallo-beta-lactamase" evidence="8">
    <location>
        <begin position="562"/>
        <end position="746"/>
    </location>
</feature>
<dbReference type="Gene3D" id="3.60.15.10">
    <property type="entry name" value="Ribonuclease Z/Hydroxyacylglutathione hydrolase-like"/>
    <property type="match status" value="1"/>
</dbReference>
<gene>
    <name evidence="9" type="ORF">B1992_13680</name>
</gene>
<dbReference type="Pfam" id="PF00753">
    <property type="entry name" value="Lactamase_B"/>
    <property type="match status" value="1"/>
</dbReference>
<feature type="transmembrane region" description="Helical" evidence="7">
    <location>
        <begin position="40"/>
        <end position="59"/>
    </location>
</feature>
<dbReference type="CDD" id="cd07731">
    <property type="entry name" value="ComA-like_MBL-fold"/>
    <property type="match status" value="1"/>
</dbReference>
<feature type="transmembrane region" description="Helical" evidence="7">
    <location>
        <begin position="88"/>
        <end position="107"/>
    </location>
</feature>
<sequence>MHRQDRGGAGPPDAWRVSAASPPAPGVASWSAVPPASSPAQGLACAAALLAGVVGCLFLPALMPPPLRWLCVLVGLAGWVWPWRGRAAGALLVGLGWAGLHAGWALAAQLPAQWEGREVRLVGRVAGLPEHDVRRTRFHFRVEGDASGPLRGRLLQLSWYDDFGALEPGPRMALQPGARWELRARLRAPRGLANPGGFDAGRHALAQRIAATGYARAPQSARELAPAAGIDAWRGAMAARIEAAVASPSSRFVRALALGDTRGLSDADWETLRAVGLTHLIAISGFHVGLVAGFCAWLAMGLWWALPSLGRRWPRPQAAAVAAVLGAAGYAAVAGFALPTVRTLLMIAVVAAARLARRPFGMWQALSLALLAILLADPLSALQAGFWLSFAGVAWLVWCLPAQGGRRRWLREFLSAQGVATVGLLPLGAVLFHQASLAGPLANLLAIPWWSLVVVPLSLLGTALEALHAGGGGWAWRVASACFDPSWALFERMAASPFALWWLPEARAHALPLALLGAVWLLLPRGLPGRTLALLLWLPLLHPPRELPPPGGLELHVLDVGQGLSVVVRTARHALLYDAGPAVRDGYDAGERAVLPALRALGVGRLDRVVISHADQDHAGGWPAVRRGVPVDLSLAPAGAPLAPDAPCRAGEAWTWDGVEFRFLHPPEHFPYLRNEASCVLRIASRHGAVLLPGDIGEVVEQRLLREPAWLRAEVVVLPHHGSGGSSSAGFVAATGARLALVAAGHGNRFGHPRPEVVRRWQRHGAEVLATPRSGAIRVWLDEDGPAVRERRPWKARLWDRSESESAPSLP</sequence>
<feature type="transmembrane region" description="Helical" evidence="7">
    <location>
        <begin position="360"/>
        <end position="376"/>
    </location>
</feature>
<reference evidence="9 10" key="1">
    <citation type="submission" date="2017-10" db="EMBL/GenBank/DDBJ databases">
        <title>Whole genome sequencing of Pseudoxanthomonas broegbernensis DSM 12573(T).</title>
        <authorList>
            <person name="Kumar S."/>
            <person name="Bansal K."/>
            <person name="Kaur A."/>
            <person name="Patil P."/>
            <person name="Sharma S."/>
            <person name="Patil P.B."/>
        </authorList>
    </citation>
    <scope>NUCLEOTIDE SEQUENCE [LARGE SCALE GENOMIC DNA]</scope>
    <source>
        <strain evidence="9 10">DSM 12573</strain>
    </source>
</reference>
<dbReference type="Pfam" id="PF13567">
    <property type="entry name" value="DUF4131"/>
    <property type="match status" value="1"/>
</dbReference>
<keyword evidence="5 7" id="KW-0472">Membrane</keyword>
<keyword evidence="4 7" id="KW-1133">Transmembrane helix</keyword>
<evidence type="ECO:0000256" key="7">
    <source>
        <dbReference type="SAM" id="Phobius"/>
    </source>
</evidence>
<dbReference type="Proteomes" id="UP000462066">
    <property type="component" value="Unassembled WGS sequence"/>
</dbReference>
<name>A0A7V8GKD4_9GAMM</name>
<dbReference type="InterPro" id="IPR001279">
    <property type="entry name" value="Metallo-B-lactamas"/>
</dbReference>
<evidence type="ECO:0000256" key="6">
    <source>
        <dbReference type="SAM" id="MobiDB-lite"/>
    </source>
</evidence>
<feature type="transmembrane region" description="Helical" evidence="7">
    <location>
        <begin position="382"/>
        <end position="401"/>
    </location>
</feature>
<comment type="caution">
    <text evidence="9">The sequence shown here is derived from an EMBL/GenBank/DDBJ whole genome shotgun (WGS) entry which is preliminary data.</text>
</comment>
<evidence type="ECO:0000313" key="9">
    <source>
        <dbReference type="EMBL" id="KAF1684966.1"/>
    </source>
</evidence>
<evidence type="ECO:0000256" key="2">
    <source>
        <dbReference type="ARBA" id="ARBA00022475"/>
    </source>
</evidence>
<evidence type="ECO:0000256" key="4">
    <source>
        <dbReference type="ARBA" id="ARBA00022989"/>
    </source>
</evidence>
<dbReference type="InterPro" id="IPR004797">
    <property type="entry name" value="Competence_ComEC/Rec2"/>
</dbReference>
<feature type="region of interest" description="Disordered" evidence="6">
    <location>
        <begin position="1"/>
        <end position="21"/>
    </location>
</feature>
<dbReference type="InterPro" id="IPR025405">
    <property type="entry name" value="DUF4131"/>
</dbReference>
<accession>A0A7V8GKD4</accession>
<feature type="transmembrane region" description="Helical" evidence="7">
    <location>
        <begin position="318"/>
        <end position="339"/>
    </location>
</feature>
<feature type="transmembrane region" description="Helical" evidence="7">
    <location>
        <begin position="280"/>
        <end position="306"/>
    </location>
</feature>
<dbReference type="PANTHER" id="PTHR30619:SF1">
    <property type="entry name" value="RECOMBINATION PROTEIN 2"/>
    <property type="match status" value="1"/>
</dbReference>
<feature type="transmembrane region" description="Helical" evidence="7">
    <location>
        <begin position="413"/>
        <end position="435"/>
    </location>
</feature>
<evidence type="ECO:0000313" key="10">
    <source>
        <dbReference type="Proteomes" id="UP000462066"/>
    </source>
</evidence>
<dbReference type="GO" id="GO:0030420">
    <property type="term" value="P:establishment of competence for transformation"/>
    <property type="evidence" value="ECO:0007669"/>
    <property type="project" value="InterPro"/>
</dbReference>
<dbReference type="InterPro" id="IPR035681">
    <property type="entry name" value="ComA-like_MBL"/>
</dbReference>
<evidence type="ECO:0000256" key="3">
    <source>
        <dbReference type="ARBA" id="ARBA00022692"/>
    </source>
</evidence>
<dbReference type="Pfam" id="PF03772">
    <property type="entry name" value="Competence"/>
    <property type="match status" value="1"/>
</dbReference>
<protein>
    <submittedName>
        <fullName evidence="9">DNA internalization-related competence protein ComEC/Rec2</fullName>
    </submittedName>
</protein>
<evidence type="ECO:0000259" key="8">
    <source>
        <dbReference type="SMART" id="SM00849"/>
    </source>
</evidence>
<keyword evidence="2" id="KW-1003">Cell membrane</keyword>
<keyword evidence="3 7" id="KW-0812">Transmembrane</keyword>
<proteinExistence type="predicted"/>
<dbReference type="PANTHER" id="PTHR30619">
    <property type="entry name" value="DNA INTERNALIZATION/COMPETENCE PROTEIN COMEC/REC2"/>
    <property type="match status" value="1"/>
</dbReference>